<dbReference type="EMBL" id="BSXN01004940">
    <property type="protein sequence ID" value="GME82078.1"/>
    <property type="molecule type" value="Genomic_DNA"/>
</dbReference>
<evidence type="ECO:0000256" key="5">
    <source>
        <dbReference type="ARBA" id="ARBA00022491"/>
    </source>
</evidence>
<dbReference type="InterPro" id="IPR040168">
    <property type="entry name" value="Not2/3/5"/>
</dbReference>
<dbReference type="GO" id="GO:0005634">
    <property type="term" value="C:nucleus"/>
    <property type="evidence" value="ECO:0007669"/>
    <property type="project" value="UniProtKB-SubCell"/>
</dbReference>
<sequence>MDPKEKEKSEVANFIQSMIEELERQDESIEAQIDQIQSSMKKGKRSNNDSIKQQVSELQEFTESHKFHLEKLENILRLLENGSIEPEQIKKLQEDIQYYVESNQDDDFFEDDTIYDELGLDELDDAFIPLRQQLQHQHQRPYLYHHLLQLQTSKLPPLPARQL</sequence>
<dbReference type="PANTHER" id="PTHR23326">
    <property type="entry name" value="CCR4 NOT-RELATED"/>
    <property type="match status" value="1"/>
</dbReference>
<keyword evidence="5" id="KW-0678">Repressor</keyword>
<reference evidence="11" key="1">
    <citation type="submission" date="2023-04" db="EMBL/GenBank/DDBJ databases">
        <title>Candida boidinii NBRC 10035.</title>
        <authorList>
            <person name="Ichikawa N."/>
            <person name="Sato H."/>
            <person name="Tonouchi N."/>
        </authorList>
    </citation>
    <scope>NUCLEOTIDE SEQUENCE</scope>
    <source>
        <strain evidence="11">NBRC 10035</strain>
    </source>
</reference>
<keyword evidence="12" id="KW-1185">Reference proteome</keyword>
<keyword evidence="8" id="KW-0539">Nucleus</keyword>
<comment type="subcellular location">
    <subcellularLocation>
        <location evidence="2">Cytoplasm</location>
    </subcellularLocation>
    <subcellularLocation>
        <location evidence="1">Nucleus</location>
    </subcellularLocation>
</comment>
<evidence type="ECO:0000313" key="12">
    <source>
        <dbReference type="Proteomes" id="UP001165120"/>
    </source>
</evidence>
<name>A0A9W6WL32_CANBO</name>
<dbReference type="InterPro" id="IPR007207">
    <property type="entry name" value="Not_N"/>
</dbReference>
<keyword evidence="7" id="KW-0804">Transcription</keyword>
<evidence type="ECO:0000256" key="3">
    <source>
        <dbReference type="ARBA" id="ARBA00007682"/>
    </source>
</evidence>
<feature type="domain" description="CCR4-Not complex component Not N-terminal" evidence="10">
    <location>
        <begin position="1"/>
        <end position="121"/>
    </location>
</feature>
<dbReference type="Proteomes" id="UP001165120">
    <property type="component" value="Unassembled WGS sequence"/>
</dbReference>
<evidence type="ECO:0000313" key="11">
    <source>
        <dbReference type="EMBL" id="GME82078.1"/>
    </source>
</evidence>
<gene>
    <name evidence="11" type="ORF">Cboi02_000671000</name>
</gene>
<evidence type="ECO:0000256" key="6">
    <source>
        <dbReference type="ARBA" id="ARBA00023015"/>
    </source>
</evidence>
<feature type="coiled-coil region" evidence="9">
    <location>
        <begin position="12"/>
        <end position="39"/>
    </location>
</feature>
<proteinExistence type="inferred from homology"/>
<comment type="similarity">
    <text evidence="3">Belongs to the CNOT2/3/5 family.</text>
</comment>
<dbReference type="GO" id="GO:0030015">
    <property type="term" value="C:CCR4-NOT core complex"/>
    <property type="evidence" value="ECO:0007669"/>
    <property type="project" value="InterPro"/>
</dbReference>
<keyword evidence="6" id="KW-0805">Transcription regulation</keyword>
<evidence type="ECO:0000256" key="9">
    <source>
        <dbReference type="SAM" id="Coils"/>
    </source>
</evidence>
<evidence type="ECO:0000256" key="4">
    <source>
        <dbReference type="ARBA" id="ARBA00022490"/>
    </source>
</evidence>
<evidence type="ECO:0000259" key="10">
    <source>
        <dbReference type="Pfam" id="PF04065"/>
    </source>
</evidence>
<dbReference type="Pfam" id="PF04065">
    <property type="entry name" value="Not3"/>
    <property type="match status" value="1"/>
</dbReference>
<evidence type="ECO:0000256" key="7">
    <source>
        <dbReference type="ARBA" id="ARBA00023163"/>
    </source>
</evidence>
<keyword evidence="9" id="KW-0175">Coiled coil</keyword>
<evidence type="ECO:0000256" key="8">
    <source>
        <dbReference type="ARBA" id="ARBA00023242"/>
    </source>
</evidence>
<evidence type="ECO:0000256" key="2">
    <source>
        <dbReference type="ARBA" id="ARBA00004496"/>
    </source>
</evidence>
<organism evidence="11 12">
    <name type="scientific">Candida boidinii</name>
    <name type="common">Yeast</name>
    <dbReference type="NCBI Taxonomy" id="5477"/>
    <lineage>
        <taxon>Eukaryota</taxon>
        <taxon>Fungi</taxon>
        <taxon>Dikarya</taxon>
        <taxon>Ascomycota</taxon>
        <taxon>Saccharomycotina</taxon>
        <taxon>Pichiomycetes</taxon>
        <taxon>Pichiales</taxon>
        <taxon>Pichiaceae</taxon>
        <taxon>Ogataea</taxon>
        <taxon>Ogataea/Candida clade</taxon>
    </lineage>
</organism>
<comment type="caution">
    <text evidence="11">The sequence shown here is derived from an EMBL/GenBank/DDBJ whole genome shotgun (WGS) entry which is preliminary data.</text>
</comment>
<dbReference type="AlphaFoldDB" id="A0A9W6WL32"/>
<protein>
    <submittedName>
        <fullName evidence="11">Unnamed protein product</fullName>
    </submittedName>
</protein>
<dbReference type="GO" id="GO:0005737">
    <property type="term" value="C:cytoplasm"/>
    <property type="evidence" value="ECO:0007669"/>
    <property type="project" value="UniProtKB-SubCell"/>
</dbReference>
<evidence type="ECO:0000256" key="1">
    <source>
        <dbReference type="ARBA" id="ARBA00004123"/>
    </source>
</evidence>
<accession>A0A9W6WL32</accession>
<dbReference type="GO" id="GO:0006355">
    <property type="term" value="P:regulation of DNA-templated transcription"/>
    <property type="evidence" value="ECO:0007669"/>
    <property type="project" value="InterPro"/>
</dbReference>
<keyword evidence="4" id="KW-0963">Cytoplasm</keyword>